<dbReference type="GeneTree" id="ENSGT00390000007924"/>
<dbReference type="PANTHER" id="PTHR47899:SF1">
    <property type="entry name" value="COILED-COIL DOMAIN-CONTAINING PROTEIN 171"/>
    <property type="match status" value="1"/>
</dbReference>
<proteinExistence type="predicted"/>
<dbReference type="Ensembl" id="ENSECRT00000033974.1">
    <property type="protein sequence ID" value="ENSECRP00000033248.1"/>
    <property type="gene ID" value="ENSECRG00000022513.1"/>
</dbReference>
<name>A0A8C4TNP7_ERPCA</name>
<dbReference type="InterPro" id="IPR038820">
    <property type="entry name" value="CCDC171"/>
</dbReference>
<feature type="coiled-coil region" evidence="1">
    <location>
        <begin position="219"/>
        <end position="285"/>
    </location>
</feature>
<evidence type="ECO:0000313" key="2">
    <source>
        <dbReference type="Ensembl" id="ENSECRP00000033248.1"/>
    </source>
</evidence>
<dbReference type="PANTHER" id="PTHR47899">
    <property type="entry name" value="COILED-COIL DOMAIN-CONTAINING PROTEIN 171"/>
    <property type="match status" value="1"/>
</dbReference>
<feature type="coiled-coil region" evidence="1">
    <location>
        <begin position="1"/>
        <end position="113"/>
    </location>
</feature>
<accession>A0A8C4TNP7</accession>
<sequence length="1200" mass="137253">MAKLRLSMEKVEDIRQKLEFEITMVKVEAGKDKHAAEKKMEQMQKMNEHLRAQNAEMLQRMSDIEKALEITKKARDEDQHVYESDLTERENILQNYDKEIKLLANEKVHLEHVLQVHESTLMELQKKLLQQETGRMKDSEALKIQATELEYSAEREGRLKLELENTVKRVKTLEESIESEREAHLKSKFGSEIIQLKFHELEAELQAEKTKTADAMCAMETVKKQLGELEEAYQKERTKTSDSIEKLHKHEKEHSSVKKHLQEEVKQSKARIAALTEELQAHKVKCAESQGIVEMMKQQRTFSDQAFDNCLQEMELLLYSSNVSGLRTSDDQRDKRKPSNPAVILESLKTTLVYYQDRHNDASSEMVKLKQLCEKLAEEYKTCEETVWKQKKDIEATQEELAKANKDLSQFHSQYADKEAHTKKVEAELQSMQQQSQAEKDKVIEAEIKLQRLTQIYQKDSEEKLTFLHGLYQRLVAGCVLIKQPEGLLGRFSWSELCAVLQEQADALTSDLTSANEKIAHLECVCETLKDLQKRQEDTVDSVTQQMKAQEDSWFKQKKEMELRYSSMIGELHTKAQKYQEVANVSKERVLDLEKTRDQMTFDLAHFQQTMPQLQKEKAALLSGCALLAGALYPLYTQLCVLSSQKDLLQQQVSTGEKAINHMQTLIHALTAEEDKEKEQGEQQKTKVATGFIKIFRKGVIVILAAHRFLALGQSSSCLFTWAENFQELPEMMVCVGGKKLEPQLTRQNKEHRHTIQALRWLTSSDLHAAVVSATAELHEAISNADTSSSSSSQLLISATRRSFFKLMDRLSLEMYNCHSEPRRPGCTQKGSLIRRLAEGLQEVNSKMLKEGIPVTAKQTAMCLQQHILEFTRRLHAAEVERRNLRLELAQLKRNLQKMKMEESKVLSIKASAIPRDKFENVCTELDNALQREEQAQQLLREQAKQLDELGQQLKLHTGEEAEKDHTLSEAVKSLSEAKMELRRKDQSVRQLRKQLSQRDQDIRRLEENIHDAESALCTAAKCKEILATYLKSINANLKEVKDQISLSWSAATRHDFTLQLPKLHLEIFGAEGLKGGAEVAACQDFVTGFMDLYQLACLKICALEAEILSHQKNIKALKSELQNACLRENEEFLPVHNAVPSHLTLHSDKLPPEQDFAVLNAEPDCTFALLRETSGNSRARFSKSSFSSSLSASRGTKRL</sequence>
<feature type="coiled-coil region" evidence="1">
    <location>
        <begin position="359"/>
        <end position="449"/>
    </location>
</feature>
<feature type="coiled-coil region" evidence="1">
    <location>
        <begin position="868"/>
        <end position="1016"/>
    </location>
</feature>
<gene>
    <name evidence="2" type="primary">CCDC171</name>
</gene>
<protein>
    <submittedName>
        <fullName evidence="2">Coiled-coil domain containing 171</fullName>
    </submittedName>
</protein>
<reference evidence="2" key="1">
    <citation type="submission" date="2021-06" db="EMBL/GenBank/DDBJ databases">
        <authorList>
            <consortium name="Wellcome Sanger Institute Data Sharing"/>
        </authorList>
    </citation>
    <scope>NUCLEOTIDE SEQUENCE [LARGE SCALE GENOMIC DNA]</scope>
</reference>
<dbReference type="Proteomes" id="UP000694620">
    <property type="component" value="Chromosome 7"/>
</dbReference>
<dbReference type="AlphaFoldDB" id="A0A8C4TNP7"/>
<reference evidence="2" key="3">
    <citation type="submission" date="2025-09" db="UniProtKB">
        <authorList>
            <consortium name="Ensembl"/>
        </authorList>
    </citation>
    <scope>IDENTIFICATION</scope>
</reference>
<reference evidence="2" key="2">
    <citation type="submission" date="2025-08" db="UniProtKB">
        <authorList>
            <consortium name="Ensembl"/>
        </authorList>
    </citation>
    <scope>IDENTIFICATION</scope>
</reference>
<keyword evidence="3" id="KW-1185">Reference proteome</keyword>
<organism evidence="2 3">
    <name type="scientific">Erpetoichthys calabaricus</name>
    <name type="common">Rope fish</name>
    <name type="synonym">Calamoichthys calabaricus</name>
    <dbReference type="NCBI Taxonomy" id="27687"/>
    <lineage>
        <taxon>Eukaryota</taxon>
        <taxon>Metazoa</taxon>
        <taxon>Chordata</taxon>
        <taxon>Craniata</taxon>
        <taxon>Vertebrata</taxon>
        <taxon>Euteleostomi</taxon>
        <taxon>Actinopterygii</taxon>
        <taxon>Polypteriformes</taxon>
        <taxon>Polypteridae</taxon>
        <taxon>Erpetoichthys</taxon>
    </lineage>
</organism>
<evidence type="ECO:0000256" key="1">
    <source>
        <dbReference type="SAM" id="Coils"/>
    </source>
</evidence>
<keyword evidence="1" id="KW-0175">Coiled coil</keyword>
<evidence type="ECO:0000313" key="3">
    <source>
        <dbReference type="Proteomes" id="UP000694620"/>
    </source>
</evidence>